<proteinExistence type="predicted"/>
<name>A0A7C8Z5C9_OPUST</name>
<organism evidence="1">
    <name type="scientific">Opuntia streptacantha</name>
    <name type="common">Prickly pear cactus</name>
    <name type="synonym">Opuntia cardona</name>
    <dbReference type="NCBI Taxonomy" id="393608"/>
    <lineage>
        <taxon>Eukaryota</taxon>
        <taxon>Viridiplantae</taxon>
        <taxon>Streptophyta</taxon>
        <taxon>Embryophyta</taxon>
        <taxon>Tracheophyta</taxon>
        <taxon>Spermatophyta</taxon>
        <taxon>Magnoliopsida</taxon>
        <taxon>eudicotyledons</taxon>
        <taxon>Gunneridae</taxon>
        <taxon>Pentapetalae</taxon>
        <taxon>Caryophyllales</taxon>
        <taxon>Cactineae</taxon>
        <taxon>Cactaceae</taxon>
        <taxon>Opuntioideae</taxon>
        <taxon>Opuntia</taxon>
    </lineage>
</organism>
<reference evidence="1" key="2">
    <citation type="submission" date="2020-07" db="EMBL/GenBank/DDBJ databases">
        <authorList>
            <person name="Vera ALvarez R."/>
            <person name="Arias-Moreno D.M."/>
            <person name="Jimenez-Jacinto V."/>
            <person name="Jimenez-Bremont J.F."/>
            <person name="Swaminathan K."/>
            <person name="Moose S.P."/>
            <person name="Guerrero-Gonzalez M.L."/>
            <person name="Marino-Ramirez L."/>
            <person name="Landsman D."/>
            <person name="Rodriguez-Kessler M."/>
            <person name="Delgado-Sanchez P."/>
        </authorList>
    </citation>
    <scope>NUCLEOTIDE SEQUENCE</scope>
    <source>
        <tissue evidence="1">Cladode</tissue>
    </source>
</reference>
<accession>A0A7C8Z5C9</accession>
<sequence>MDIIEHTQRNSNAMQCTLNIYKWAQIDIYVLPIKKIDIYMCSCNKYVCKNRSWGFIRIHGALIALELWFKTIFNALNNHLRKIPSTCHFNSFLSVESHTIIP</sequence>
<evidence type="ECO:0000313" key="1">
    <source>
        <dbReference type="EMBL" id="MBA4634812.1"/>
    </source>
</evidence>
<reference evidence="1" key="1">
    <citation type="journal article" date="2013" name="J. Plant Res.">
        <title>Effect of fungi and light on seed germination of three Opuntia species from semiarid lands of central Mexico.</title>
        <authorList>
            <person name="Delgado-Sanchez P."/>
            <person name="Jimenez-Bremont J.F."/>
            <person name="Guerrero-Gonzalez Mde L."/>
            <person name="Flores J."/>
        </authorList>
    </citation>
    <scope>NUCLEOTIDE SEQUENCE</scope>
    <source>
        <tissue evidence="1">Cladode</tissue>
    </source>
</reference>
<dbReference type="AlphaFoldDB" id="A0A7C8Z5C9"/>
<dbReference type="EMBL" id="GISG01092626">
    <property type="protein sequence ID" value="MBA4634812.1"/>
    <property type="molecule type" value="Transcribed_RNA"/>
</dbReference>
<protein>
    <submittedName>
        <fullName evidence="1">Uncharacterized protein</fullName>
    </submittedName>
</protein>